<dbReference type="EMBL" id="LUCH01000032">
    <property type="protein sequence ID" value="KAF5406333.1"/>
    <property type="molecule type" value="Genomic_DNA"/>
</dbReference>
<evidence type="ECO:0000256" key="6">
    <source>
        <dbReference type="ARBA" id="ARBA00023157"/>
    </source>
</evidence>
<keyword evidence="5" id="KW-0720">Serine protease</keyword>
<keyword evidence="2" id="KW-0964">Secreted</keyword>
<proteinExistence type="inferred from homology"/>
<dbReference type="PROSITE" id="PS50240">
    <property type="entry name" value="TRYPSIN_DOM"/>
    <property type="match status" value="1"/>
</dbReference>
<dbReference type="GO" id="GO:0005615">
    <property type="term" value="C:extracellular space"/>
    <property type="evidence" value="ECO:0007669"/>
    <property type="project" value="TreeGrafter"/>
</dbReference>
<keyword evidence="3 9" id="KW-0645">Protease</keyword>
<dbReference type="InterPro" id="IPR043504">
    <property type="entry name" value="Peptidase_S1_PA_chymotrypsin"/>
</dbReference>
<dbReference type="GO" id="GO:0004252">
    <property type="term" value="F:serine-type endopeptidase activity"/>
    <property type="evidence" value="ECO:0007669"/>
    <property type="project" value="InterPro"/>
</dbReference>
<accession>A0A8J4TFF5</accession>
<name>A0A8J4TFF5_9TREM</name>
<keyword evidence="4" id="KW-0378">Hydrolase</keyword>
<dbReference type="Pfam" id="PF00089">
    <property type="entry name" value="Trypsin"/>
    <property type="match status" value="1"/>
</dbReference>
<dbReference type="AlphaFoldDB" id="A0A8J4TFF5"/>
<protein>
    <submittedName>
        <fullName evidence="9">Scavenger receptor class A serine protease</fullName>
    </submittedName>
</protein>
<comment type="caution">
    <text evidence="9">The sequence shown here is derived from an EMBL/GenBank/DDBJ whole genome shotgun (WGS) entry which is preliminary data.</text>
</comment>
<keyword evidence="10" id="KW-1185">Reference proteome</keyword>
<dbReference type="Proteomes" id="UP000748531">
    <property type="component" value="Unassembled WGS sequence"/>
</dbReference>
<feature type="domain" description="Peptidase S1" evidence="8">
    <location>
        <begin position="1"/>
        <end position="210"/>
    </location>
</feature>
<evidence type="ECO:0000256" key="1">
    <source>
        <dbReference type="ARBA" id="ARBA00004613"/>
    </source>
</evidence>
<keyword evidence="6" id="KW-1015">Disulfide bond</keyword>
<dbReference type="SMART" id="SM00020">
    <property type="entry name" value="Tryp_SPc"/>
    <property type="match status" value="1"/>
</dbReference>
<evidence type="ECO:0000256" key="4">
    <source>
        <dbReference type="ARBA" id="ARBA00022801"/>
    </source>
</evidence>
<organism evidence="9 10">
    <name type="scientific">Paragonimus heterotremus</name>
    <dbReference type="NCBI Taxonomy" id="100268"/>
    <lineage>
        <taxon>Eukaryota</taxon>
        <taxon>Metazoa</taxon>
        <taxon>Spiralia</taxon>
        <taxon>Lophotrochozoa</taxon>
        <taxon>Platyhelminthes</taxon>
        <taxon>Trematoda</taxon>
        <taxon>Digenea</taxon>
        <taxon>Plagiorchiida</taxon>
        <taxon>Troglotremata</taxon>
        <taxon>Troglotrematidae</taxon>
        <taxon>Paragonimus</taxon>
    </lineage>
</organism>
<dbReference type="Gene3D" id="2.40.10.10">
    <property type="entry name" value="Trypsin-like serine proteases"/>
    <property type="match status" value="1"/>
</dbReference>
<dbReference type="PANTHER" id="PTHR24264:SF65">
    <property type="entry name" value="SRCR DOMAIN-CONTAINING PROTEIN"/>
    <property type="match status" value="1"/>
</dbReference>
<evidence type="ECO:0000256" key="3">
    <source>
        <dbReference type="ARBA" id="ARBA00022670"/>
    </source>
</evidence>
<evidence type="ECO:0000313" key="10">
    <source>
        <dbReference type="Proteomes" id="UP000748531"/>
    </source>
</evidence>
<keyword evidence="9" id="KW-0675">Receptor</keyword>
<comment type="subcellular location">
    <subcellularLocation>
        <location evidence="1">Secreted</location>
    </subcellularLocation>
</comment>
<dbReference type="InterPro" id="IPR001314">
    <property type="entry name" value="Peptidase_S1A"/>
</dbReference>
<dbReference type="PRINTS" id="PR00722">
    <property type="entry name" value="CHYMOTRYPSIN"/>
</dbReference>
<comment type="similarity">
    <text evidence="7">Belongs to the peptidase S1 family. CLIP subfamily.</text>
</comment>
<dbReference type="InterPro" id="IPR050127">
    <property type="entry name" value="Serine_Proteases_S1"/>
</dbReference>
<evidence type="ECO:0000256" key="7">
    <source>
        <dbReference type="ARBA" id="ARBA00024195"/>
    </source>
</evidence>
<dbReference type="CDD" id="cd00190">
    <property type="entry name" value="Tryp_SPc"/>
    <property type="match status" value="1"/>
</dbReference>
<dbReference type="InterPro" id="IPR009003">
    <property type="entry name" value="Peptidase_S1_PA"/>
</dbReference>
<dbReference type="PANTHER" id="PTHR24264">
    <property type="entry name" value="TRYPSIN-RELATED"/>
    <property type="match status" value="1"/>
</dbReference>
<evidence type="ECO:0000259" key="8">
    <source>
        <dbReference type="PROSITE" id="PS50240"/>
    </source>
</evidence>
<evidence type="ECO:0000256" key="5">
    <source>
        <dbReference type="ARBA" id="ARBA00022825"/>
    </source>
</evidence>
<reference evidence="9" key="1">
    <citation type="submission" date="2019-05" db="EMBL/GenBank/DDBJ databases">
        <title>Annotation for the trematode Paragonimus heterotremus.</title>
        <authorList>
            <person name="Choi Y.-J."/>
        </authorList>
    </citation>
    <scope>NUCLEOTIDE SEQUENCE</scope>
    <source>
        <strain evidence="9">LC</strain>
    </source>
</reference>
<evidence type="ECO:0000313" key="9">
    <source>
        <dbReference type="EMBL" id="KAF5406333.1"/>
    </source>
</evidence>
<sequence>MFHQTYQQAVDAASNASPPNGNSGMCLPFITPNTLVHNHSDGSRSFHYCGDLSLGDDIALIKLKKPVPLNYTVNIACLPEPGDVVEPGTQCVSVGWGHMTFEAETIATKLQHVELTIISAQNCTYNYLSLKTLKTPFGMLIPERIICAGHPQGGRDSCNHDSGGPLLCQRSGQWYVIGVISFGYECALPGLPGVHTSVADYIPWIENVLNSNH</sequence>
<dbReference type="FunFam" id="2.40.10.10:FF:000002">
    <property type="entry name" value="Transmembrane protease serine"/>
    <property type="match status" value="1"/>
</dbReference>
<evidence type="ECO:0000256" key="2">
    <source>
        <dbReference type="ARBA" id="ARBA00022525"/>
    </source>
</evidence>
<gene>
    <name evidence="9" type="ORF">PHET_00146</name>
</gene>
<dbReference type="SUPFAM" id="SSF50494">
    <property type="entry name" value="Trypsin-like serine proteases"/>
    <property type="match status" value="1"/>
</dbReference>
<dbReference type="GO" id="GO:0006508">
    <property type="term" value="P:proteolysis"/>
    <property type="evidence" value="ECO:0007669"/>
    <property type="project" value="UniProtKB-KW"/>
</dbReference>
<dbReference type="OrthoDB" id="546450at2759"/>
<dbReference type="InterPro" id="IPR001254">
    <property type="entry name" value="Trypsin_dom"/>
</dbReference>